<keyword evidence="4 8" id="KW-0554">One-carbon metabolism</keyword>
<feature type="domain" description="DHFR" evidence="9">
    <location>
        <begin position="3"/>
        <end position="163"/>
    </location>
</feature>
<evidence type="ECO:0000259" key="9">
    <source>
        <dbReference type="PROSITE" id="PS51330"/>
    </source>
</evidence>
<name>A0A495VR78_9BACT</name>
<reference evidence="10 11" key="1">
    <citation type="submission" date="2018-10" db="EMBL/GenBank/DDBJ databases">
        <title>Genomic Encyclopedia of Archaeal and Bacterial Type Strains, Phase II (KMG-II): from individual species to whole genera.</title>
        <authorList>
            <person name="Goeker M."/>
        </authorList>
    </citation>
    <scope>NUCLEOTIDE SEQUENCE [LARGE SCALE GENOMIC DNA]</scope>
    <source>
        <strain evidence="10 11">NSB1</strain>
    </source>
</reference>
<dbReference type="InterPro" id="IPR024072">
    <property type="entry name" value="DHFR-like_dom_sf"/>
</dbReference>
<dbReference type="PANTHER" id="PTHR48069">
    <property type="entry name" value="DIHYDROFOLATE REDUCTASE"/>
    <property type="match status" value="1"/>
</dbReference>
<comment type="function">
    <text evidence="7 8">Key enzyme in folate metabolism. Catalyzes an essential reaction for de novo glycine and purine synthesis, and for DNA precursor synthesis.</text>
</comment>
<evidence type="ECO:0000256" key="7">
    <source>
        <dbReference type="ARBA" id="ARBA00025067"/>
    </source>
</evidence>
<evidence type="ECO:0000256" key="3">
    <source>
        <dbReference type="ARBA" id="ARBA00012856"/>
    </source>
</evidence>
<keyword evidence="5 8" id="KW-0521">NADP</keyword>
<keyword evidence="6 8" id="KW-0560">Oxidoreductase</keyword>
<comment type="catalytic activity">
    <reaction evidence="8">
        <text>(6S)-5,6,7,8-tetrahydrofolate + NADP(+) = 7,8-dihydrofolate + NADPH + H(+)</text>
        <dbReference type="Rhea" id="RHEA:15009"/>
        <dbReference type="ChEBI" id="CHEBI:15378"/>
        <dbReference type="ChEBI" id="CHEBI:57451"/>
        <dbReference type="ChEBI" id="CHEBI:57453"/>
        <dbReference type="ChEBI" id="CHEBI:57783"/>
        <dbReference type="ChEBI" id="CHEBI:58349"/>
        <dbReference type="EC" id="1.5.1.3"/>
    </reaction>
</comment>
<evidence type="ECO:0000313" key="10">
    <source>
        <dbReference type="EMBL" id="RKT50963.1"/>
    </source>
</evidence>
<gene>
    <name evidence="10" type="ORF">BC742_1923</name>
</gene>
<dbReference type="GO" id="GO:0006730">
    <property type="term" value="P:one-carbon metabolic process"/>
    <property type="evidence" value="ECO:0007669"/>
    <property type="project" value="UniProtKB-KW"/>
</dbReference>
<dbReference type="EC" id="1.5.1.3" evidence="3 8"/>
<accession>A0A495VR78</accession>
<dbReference type="PANTHER" id="PTHR48069:SF3">
    <property type="entry name" value="DIHYDROFOLATE REDUCTASE"/>
    <property type="match status" value="1"/>
</dbReference>
<comment type="pathway">
    <text evidence="1 8">Cofactor biosynthesis; tetrahydrofolate biosynthesis; 5,6,7,8-tetrahydrofolate from 7,8-dihydrofolate: step 1/1.</text>
</comment>
<dbReference type="AlphaFoldDB" id="A0A495VR78"/>
<dbReference type="InterPro" id="IPR001796">
    <property type="entry name" value="DHFR_dom"/>
</dbReference>
<dbReference type="PRINTS" id="PR00070">
    <property type="entry name" value="DHFR"/>
</dbReference>
<dbReference type="GO" id="GO:0046452">
    <property type="term" value="P:dihydrofolate metabolic process"/>
    <property type="evidence" value="ECO:0007669"/>
    <property type="project" value="TreeGrafter"/>
</dbReference>
<dbReference type="OrthoDB" id="9804315at2"/>
<evidence type="ECO:0000256" key="1">
    <source>
        <dbReference type="ARBA" id="ARBA00004903"/>
    </source>
</evidence>
<dbReference type="GO" id="GO:0004146">
    <property type="term" value="F:dihydrofolate reductase activity"/>
    <property type="evidence" value="ECO:0007669"/>
    <property type="project" value="UniProtKB-EC"/>
</dbReference>
<dbReference type="Gene3D" id="3.40.430.10">
    <property type="entry name" value="Dihydrofolate Reductase, subunit A"/>
    <property type="match status" value="1"/>
</dbReference>
<evidence type="ECO:0000256" key="2">
    <source>
        <dbReference type="ARBA" id="ARBA00009539"/>
    </source>
</evidence>
<dbReference type="RefSeq" id="WP_009317804.1">
    <property type="nucleotide sequence ID" value="NZ_KI440782.1"/>
</dbReference>
<dbReference type="GO" id="GO:0005829">
    <property type="term" value="C:cytosol"/>
    <property type="evidence" value="ECO:0007669"/>
    <property type="project" value="TreeGrafter"/>
</dbReference>
<dbReference type="SUPFAM" id="SSF53597">
    <property type="entry name" value="Dihydrofolate reductase-like"/>
    <property type="match status" value="1"/>
</dbReference>
<sequence>MPTISLIAAVAEDMAIGKNKELLCHMPNDLKRFKDLTVNHAVIMGRRTFESLPDGALPNRKNLVLTSIPESFYDNAFACSSIEDALNLCESQDEVFIIGGAMIYKQTIEMADKLYITEIHHKFENADTFFPVIDPNKWKEVFREDHPADEKHSYPYSFVIYEKK</sequence>
<keyword evidence="11" id="KW-1185">Reference proteome</keyword>
<evidence type="ECO:0000256" key="6">
    <source>
        <dbReference type="ARBA" id="ARBA00023002"/>
    </source>
</evidence>
<proteinExistence type="inferred from homology"/>
<evidence type="ECO:0000256" key="5">
    <source>
        <dbReference type="ARBA" id="ARBA00022857"/>
    </source>
</evidence>
<dbReference type="GO" id="GO:0046654">
    <property type="term" value="P:tetrahydrofolate biosynthetic process"/>
    <property type="evidence" value="ECO:0007669"/>
    <property type="project" value="UniProtKB-UniPathway"/>
</dbReference>
<dbReference type="CDD" id="cd00209">
    <property type="entry name" value="DHFR"/>
    <property type="match status" value="1"/>
</dbReference>
<dbReference type="PROSITE" id="PS51330">
    <property type="entry name" value="DHFR_2"/>
    <property type="match status" value="1"/>
</dbReference>
<dbReference type="InterPro" id="IPR012259">
    <property type="entry name" value="DHFR"/>
</dbReference>
<evidence type="ECO:0000256" key="8">
    <source>
        <dbReference type="PIRNR" id="PIRNR000194"/>
    </source>
</evidence>
<dbReference type="GO" id="GO:0046655">
    <property type="term" value="P:folic acid metabolic process"/>
    <property type="evidence" value="ECO:0007669"/>
    <property type="project" value="TreeGrafter"/>
</dbReference>
<dbReference type="PIRSF" id="PIRSF000194">
    <property type="entry name" value="DHFR"/>
    <property type="match status" value="1"/>
</dbReference>
<dbReference type="GeneID" id="92929583"/>
<evidence type="ECO:0000256" key="4">
    <source>
        <dbReference type="ARBA" id="ARBA00022563"/>
    </source>
</evidence>
<dbReference type="GO" id="GO:0070401">
    <property type="term" value="F:NADP+ binding"/>
    <property type="evidence" value="ECO:0007669"/>
    <property type="project" value="UniProtKB-ARBA"/>
</dbReference>
<dbReference type="FunFam" id="3.40.430.10:FF:000001">
    <property type="entry name" value="Dihydrofolate reductase"/>
    <property type="match status" value="1"/>
</dbReference>
<dbReference type="EMBL" id="RBXN01000006">
    <property type="protein sequence ID" value="RKT50963.1"/>
    <property type="molecule type" value="Genomic_DNA"/>
</dbReference>
<evidence type="ECO:0000313" key="11">
    <source>
        <dbReference type="Proteomes" id="UP000269493"/>
    </source>
</evidence>
<dbReference type="UniPathway" id="UPA00077">
    <property type="reaction ID" value="UER00158"/>
</dbReference>
<dbReference type="Proteomes" id="UP000269493">
    <property type="component" value="Unassembled WGS sequence"/>
</dbReference>
<organism evidence="10 11">
    <name type="scientific">Coprobacter fastidiosus NSB1 = JCM 33896</name>
    <dbReference type="NCBI Taxonomy" id="1349822"/>
    <lineage>
        <taxon>Bacteria</taxon>
        <taxon>Pseudomonadati</taxon>
        <taxon>Bacteroidota</taxon>
        <taxon>Bacteroidia</taxon>
        <taxon>Bacteroidales</taxon>
        <taxon>Barnesiellaceae</taxon>
        <taxon>Coprobacter</taxon>
    </lineage>
</organism>
<dbReference type="Pfam" id="PF00186">
    <property type="entry name" value="DHFR_1"/>
    <property type="match status" value="1"/>
</dbReference>
<comment type="similarity">
    <text evidence="2 8">Belongs to the dihydrofolate reductase family.</text>
</comment>
<comment type="caution">
    <text evidence="10">The sequence shown here is derived from an EMBL/GenBank/DDBJ whole genome shotgun (WGS) entry which is preliminary data.</text>
</comment>
<protein>
    <recommendedName>
        <fullName evidence="3 8">Dihydrofolate reductase</fullName>
        <ecNumber evidence="3 8">1.5.1.3</ecNumber>
    </recommendedName>
</protein>